<dbReference type="AlphaFoldDB" id="A0AAD5V849"/>
<protein>
    <recommendedName>
        <fullName evidence="1">J domain-containing protein</fullName>
    </recommendedName>
</protein>
<dbReference type="GO" id="GO:0005634">
    <property type="term" value="C:nucleus"/>
    <property type="evidence" value="ECO:0007669"/>
    <property type="project" value="TreeGrafter"/>
</dbReference>
<evidence type="ECO:0000313" key="2">
    <source>
        <dbReference type="EMBL" id="KAJ3488463.1"/>
    </source>
</evidence>
<evidence type="ECO:0000259" key="1">
    <source>
        <dbReference type="PROSITE" id="PS50076"/>
    </source>
</evidence>
<accession>A0AAD5V849</accession>
<dbReference type="PRINTS" id="PR00625">
    <property type="entry name" value="JDOMAIN"/>
</dbReference>
<proteinExistence type="predicted"/>
<dbReference type="Gene3D" id="1.10.287.110">
    <property type="entry name" value="DnaJ domain"/>
    <property type="match status" value="1"/>
</dbReference>
<keyword evidence="3" id="KW-1185">Reference proteome</keyword>
<dbReference type="InterPro" id="IPR036869">
    <property type="entry name" value="J_dom_sf"/>
</dbReference>
<gene>
    <name evidence="2" type="ORF">NLI96_g2831</name>
</gene>
<dbReference type="PANTHER" id="PTHR43948">
    <property type="entry name" value="DNAJ HOMOLOG SUBFAMILY B"/>
    <property type="match status" value="1"/>
</dbReference>
<comment type="caution">
    <text evidence="2">The sequence shown here is derived from an EMBL/GenBank/DDBJ whole genome shotgun (WGS) entry which is preliminary data.</text>
</comment>
<sequence length="220" mass="23883">MSTFPDYYAYLNVPPTATVEEIRQAYKKESLRTHPDRLAKASEEEKKKATERFQAVADAYYVLSDSTRRKEYDLLYAARKDRANEPGASGNFFSAFSGMFSGGARNAGATPAADRPDADNVFADVFEEVWSIQIMLRPEVQRVAPWWTWTGSLCGAGLGFIVANIPGLMVGAYAGNRLGAIRDAKGRSVASVFSELAANQKAEVLRALAAKVLGTAASAI</sequence>
<dbReference type="GO" id="GO:0005737">
    <property type="term" value="C:cytoplasm"/>
    <property type="evidence" value="ECO:0007669"/>
    <property type="project" value="TreeGrafter"/>
</dbReference>
<feature type="domain" description="J" evidence="1">
    <location>
        <begin position="6"/>
        <end position="76"/>
    </location>
</feature>
<dbReference type="GO" id="GO:0044183">
    <property type="term" value="F:protein folding chaperone"/>
    <property type="evidence" value="ECO:0007669"/>
    <property type="project" value="TreeGrafter"/>
</dbReference>
<reference evidence="2" key="1">
    <citation type="submission" date="2022-07" db="EMBL/GenBank/DDBJ databases">
        <title>Genome Sequence of Physisporinus lineatus.</title>
        <authorList>
            <person name="Buettner E."/>
        </authorList>
    </citation>
    <scope>NUCLEOTIDE SEQUENCE</scope>
    <source>
        <strain evidence="2">VT162</strain>
    </source>
</reference>
<evidence type="ECO:0000313" key="3">
    <source>
        <dbReference type="Proteomes" id="UP001212997"/>
    </source>
</evidence>
<dbReference type="PANTHER" id="PTHR43948:SF21">
    <property type="entry name" value="DNAJ DOMAIN-CONTAINING PROTEIN"/>
    <property type="match status" value="1"/>
</dbReference>
<dbReference type="SUPFAM" id="SSF46565">
    <property type="entry name" value="Chaperone J-domain"/>
    <property type="match status" value="1"/>
</dbReference>
<dbReference type="SMART" id="SM00271">
    <property type="entry name" value="DnaJ"/>
    <property type="match status" value="1"/>
</dbReference>
<dbReference type="InterPro" id="IPR001623">
    <property type="entry name" value="DnaJ_domain"/>
</dbReference>
<dbReference type="PROSITE" id="PS50076">
    <property type="entry name" value="DNAJ_2"/>
    <property type="match status" value="1"/>
</dbReference>
<dbReference type="GO" id="GO:0051087">
    <property type="term" value="F:protein-folding chaperone binding"/>
    <property type="evidence" value="ECO:0007669"/>
    <property type="project" value="TreeGrafter"/>
</dbReference>
<organism evidence="2 3">
    <name type="scientific">Meripilus lineatus</name>
    <dbReference type="NCBI Taxonomy" id="2056292"/>
    <lineage>
        <taxon>Eukaryota</taxon>
        <taxon>Fungi</taxon>
        <taxon>Dikarya</taxon>
        <taxon>Basidiomycota</taxon>
        <taxon>Agaricomycotina</taxon>
        <taxon>Agaricomycetes</taxon>
        <taxon>Polyporales</taxon>
        <taxon>Meripilaceae</taxon>
        <taxon>Meripilus</taxon>
    </lineage>
</organism>
<name>A0AAD5V849_9APHY</name>
<dbReference type="EMBL" id="JANAWD010000066">
    <property type="protein sequence ID" value="KAJ3488463.1"/>
    <property type="molecule type" value="Genomic_DNA"/>
</dbReference>
<dbReference type="Proteomes" id="UP001212997">
    <property type="component" value="Unassembled WGS sequence"/>
</dbReference>
<dbReference type="CDD" id="cd06257">
    <property type="entry name" value="DnaJ"/>
    <property type="match status" value="1"/>
</dbReference>
<dbReference type="GO" id="GO:0051082">
    <property type="term" value="F:unfolded protein binding"/>
    <property type="evidence" value="ECO:0007669"/>
    <property type="project" value="TreeGrafter"/>
</dbReference>
<dbReference type="Pfam" id="PF00226">
    <property type="entry name" value="DnaJ"/>
    <property type="match status" value="1"/>
</dbReference>